<dbReference type="GO" id="GO:0005737">
    <property type="term" value="C:cytoplasm"/>
    <property type="evidence" value="ECO:0007669"/>
    <property type="project" value="TreeGrafter"/>
</dbReference>
<evidence type="ECO:0000259" key="4">
    <source>
        <dbReference type="Pfam" id="PF02252"/>
    </source>
</evidence>
<dbReference type="GO" id="GO:0005654">
    <property type="term" value="C:nucleoplasm"/>
    <property type="evidence" value="ECO:0007669"/>
    <property type="project" value="TreeGrafter"/>
</dbReference>
<feature type="compositionally biased region" description="Basic and acidic residues" evidence="3">
    <location>
        <begin position="119"/>
        <end position="128"/>
    </location>
</feature>
<gene>
    <name evidence="5" type="ORF">HYPSUDRAFT_383267</name>
</gene>
<sequence length="290" mass="32710">MIKSIQNDLLQTGFNVLVHAIPQKASLTETKLKLISASINPPFLPSQILELQKINQVASNAYSPLGRYSGVITPSHSHLFAAELHLTPRKKRKHHEMLSDLAIQSTGSDPSDSLVSPERPGRGTEDISKYPTFSRPNTSGHNEIHATIKKECEYLIQLTDQARMWLILTQLRYGLLLFIDIGLSVNRADCDSKISNAQDDLLTEIQLSQQSALNMRDTARKYYAARAKLCSKVVKFPDIQDYLMALQEHDEQQLFLARQYLTDIQNIYMALFEMIVKTGILDCVTGNPIR</sequence>
<dbReference type="OrthoDB" id="6591885at2759"/>
<keyword evidence="2" id="KW-0647">Proteasome</keyword>
<dbReference type="Gene3D" id="1.20.120.180">
    <property type="entry name" value="Proteasome activator pa28, C-terminal domain"/>
    <property type="match status" value="1"/>
</dbReference>
<organism evidence="5 6">
    <name type="scientific">Hypholoma sublateritium (strain FD-334 SS-4)</name>
    <dbReference type="NCBI Taxonomy" id="945553"/>
    <lineage>
        <taxon>Eukaryota</taxon>
        <taxon>Fungi</taxon>
        <taxon>Dikarya</taxon>
        <taxon>Basidiomycota</taxon>
        <taxon>Agaricomycotina</taxon>
        <taxon>Agaricomycetes</taxon>
        <taxon>Agaricomycetidae</taxon>
        <taxon>Agaricales</taxon>
        <taxon>Agaricineae</taxon>
        <taxon>Strophariaceae</taxon>
        <taxon>Hypholoma</taxon>
    </lineage>
</organism>
<protein>
    <recommendedName>
        <fullName evidence="4">Proteasome activator PA28 C-terminal domain-containing protein</fullName>
    </recommendedName>
</protein>
<dbReference type="InterPro" id="IPR003186">
    <property type="entry name" value="PA28_C"/>
</dbReference>
<dbReference type="STRING" id="945553.A0A0D2Q2P0"/>
<dbReference type="GO" id="GO:2000045">
    <property type="term" value="P:regulation of G1/S transition of mitotic cell cycle"/>
    <property type="evidence" value="ECO:0007669"/>
    <property type="project" value="TreeGrafter"/>
</dbReference>
<keyword evidence="6" id="KW-1185">Reference proteome</keyword>
<accession>A0A0D2Q2P0</accession>
<proteinExistence type="inferred from homology"/>
<comment type="similarity">
    <text evidence="1">Belongs to the PA28 family.</text>
</comment>
<reference evidence="6" key="1">
    <citation type="submission" date="2014-04" db="EMBL/GenBank/DDBJ databases">
        <title>Evolutionary Origins and Diversification of the Mycorrhizal Mutualists.</title>
        <authorList>
            <consortium name="DOE Joint Genome Institute"/>
            <consortium name="Mycorrhizal Genomics Consortium"/>
            <person name="Kohler A."/>
            <person name="Kuo A."/>
            <person name="Nagy L.G."/>
            <person name="Floudas D."/>
            <person name="Copeland A."/>
            <person name="Barry K.W."/>
            <person name="Cichocki N."/>
            <person name="Veneault-Fourrey C."/>
            <person name="LaButti K."/>
            <person name="Lindquist E.A."/>
            <person name="Lipzen A."/>
            <person name="Lundell T."/>
            <person name="Morin E."/>
            <person name="Murat C."/>
            <person name="Riley R."/>
            <person name="Ohm R."/>
            <person name="Sun H."/>
            <person name="Tunlid A."/>
            <person name="Henrissat B."/>
            <person name="Grigoriev I.V."/>
            <person name="Hibbett D.S."/>
            <person name="Martin F."/>
        </authorList>
    </citation>
    <scope>NUCLEOTIDE SEQUENCE [LARGE SCALE GENOMIC DNA]</scope>
    <source>
        <strain evidence="6">FD-334 SS-4</strain>
    </source>
</reference>
<name>A0A0D2Q2P0_HYPSF</name>
<dbReference type="EMBL" id="KN817530">
    <property type="protein sequence ID" value="KJA25820.1"/>
    <property type="molecule type" value="Genomic_DNA"/>
</dbReference>
<feature type="domain" description="Proteasome activator PA28 C-terminal" evidence="4">
    <location>
        <begin position="198"/>
        <end position="277"/>
    </location>
</feature>
<evidence type="ECO:0000256" key="1">
    <source>
        <dbReference type="ARBA" id="ARBA00005883"/>
    </source>
</evidence>
<dbReference type="InterPro" id="IPR036997">
    <property type="entry name" value="PA28_C_sf"/>
</dbReference>
<evidence type="ECO:0000256" key="3">
    <source>
        <dbReference type="SAM" id="MobiDB-lite"/>
    </source>
</evidence>
<dbReference type="PANTHER" id="PTHR10660:SF2">
    <property type="entry name" value="LD45860P"/>
    <property type="match status" value="1"/>
</dbReference>
<dbReference type="InterPro" id="IPR009077">
    <property type="entry name" value="Proteasome_activ_PA28"/>
</dbReference>
<dbReference type="Pfam" id="PF02252">
    <property type="entry name" value="PA28_C"/>
    <property type="match status" value="1"/>
</dbReference>
<dbReference type="GO" id="GO:0061133">
    <property type="term" value="F:endopeptidase activator activity"/>
    <property type="evidence" value="ECO:0007669"/>
    <property type="project" value="TreeGrafter"/>
</dbReference>
<feature type="compositionally biased region" description="Polar residues" evidence="3">
    <location>
        <begin position="102"/>
        <end position="114"/>
    </location>
</feature>
<feature type="region of interest" description="Disordered" evidence="3">
    <location>
        <begin position="102"/>
        <end position="138"/>
    </location>
</feature>
<dbReference type="Proteomes" id="UP000054270">
    <property type="component" value="Unassembled WGS sequence"/>
</dbReference>
<dbReference type="InterPro" id="IPR036252">
    <property type="entry name" value="Proteasome_activ_sf"/>
</dbReference>
<dbReference type="GO" id="GO:0008537">
    <property type="term" value="C:proteasome activator complex"/>
    <property type="evidence" value="ECO:0007669"/>
    <property type="project" value="InterPro"/>
</dbReference>
<dbReference type="AlphaFoldDB" id="A0A0D2Q2P0"/>
<evidence type="ECO:0000313" key="5">
    <source>
        <dbReference type="EMBL" id="KJA25820.1"/>
    </source>
</evidence>
<evidence type="ECO:0000256" key="2">
    <source>
        <dbReference type="ARBA" id="ARBA00022942"/>
    </source>
</evidence>
<evidence type="ECO:0000313" key="6">
    <source>
        <dbReference type="Proteomes" id="UP000054270"/>
    </source>
</evidence>
<dbReference type="GO" id="GO:0061136">
    <property type="term" value="P:regulation of proteasomal protein catabolic process"/>
    <property type="evidence" value="ECO:0007669"/>
    <property type="project" value="TreeGrafter"/>
</dbReference>
<dbReference type="PANTHER" id="PTHR10660">
    <property type="entry name" value="PROTEASOME REGULATOR PA28"/>
    <property type="match status" value="1"/>
</dbReference>
<dbReference type="SUPFAM" id="SSF47216">
    <property type="entry name" value="Proteasome activator"/>
    <property type="match status" value="1"/>
</dbReference>